<accession>A0A9Q5VKS0</accession>
<organism evidence="3 4">
    <name type="scientific">Piscirickettsia salmonis</name>
    <dbReference type="NCBI Taxonomy" id="1238"/>
    <lineage>
        <taxon>Bacteria</taxon>
        <taxon>Pseudomonadati</taxon>
        <taxon>Pseudomonadota</taxon>
        <taxon>Gammaproteobacteria</taxon>
        <taxon>Thiotrichales</taxon>
        <taxon>Piscirickettsiaceae</taxon>
        <taxon>Piscirickettsia</taxon>
    </lineage>
</organism>
<gene>
    <name evidence="3" type="ORF">Psal009_00641</name>
</gene>
<dbReference type="InterPro" id="IPR018773">
    <property type="entry name" value="MeTrfase_reg_dom_prd"/>
</dbReference>
<dbReference type="GeneID" id="66739586"/>
<feature type="domain" description="Methyltransferase" evidence="2">
    <location>
        <begin position="41"/>
        <end position="151"/>
    </location>
</feature>
<dbReference type="AlphaFoldDB" id="A0A9Q5VKS0"/>
<dbReference type="Gene3D" id="3.40.50.150">
    <property type="entry name" value="Vaccinia Virus protein VP39"/>
    <property type="match status" value="1"/>
</dbReference>
<dbReference type="SUPFAM" id="SSF53335">
    <property type="entry name" value="S-adenosyl-L-methionine-dependent methyltransferases"/>
    <property type="match status" value="1"/>
</dbReference>
<reference evidence="3 4" key="1">
    <citation type="submission" date="2019-04" db="EMBL/GenBank/DDBJ databases">
        <title>Complete genome sequencing of Piscirickettsia salmonis strain Psal-009.</title>
        <authorList>
            <person name="Schober I."/>
            <person name="Bunk B."/>
            <person name="Sproer C."/>
            <person name="Carril G.P."/>
            <person name="Riedel T."/>
            <person name="Flores-Herrera P.A."/>
            <person name="Nourdin-Galindo G."/>
            <person name="Marshall S.H."/>
            <person name="Overmann J."/>
        </authorList>
    </citation>
    <scope>NUCLEOTIDE SEQUENCE [LARGE SCALE GENOMIC DNA]</scope>
    <source>
        <strain evidence="3 4">Psal-009</strain>
    </source>
</reference>
<dbReference type="CDD" id="cd02440">
    <property type="entry name" value="AdoMet_MTases"/>
    <property type="match status" value="1"/>
</dbReference>
<dbReference type="Proteomes" id="UP000422232">
    <property type="component" value="Chromosome"/>
</dbReference>
<dbReference type="Pfam" id="PF10119">
    <property type="entry name" value="MethyTransf_Reg"/>
    <property type="match status" value="1"/>
</dbReference>
<keyword evidence="4" id="KW-1185">Reference proteome</keyword>
<protein>
    <submittedName>
        <fullName evidence="3">Biotin biosynthesis protein BioC</fullName>
    </submittedName>
</protein>
<dbReference type="EMBL" id="CP038908">
    <property type="protein sequence ID" value="QGO04767.1"/>
    <property type="molecule type" value="Genomic_DNA"/>
</dbReference>
<sequence length="507" mass="57541">MNWTDGYHTDSEYVADFFKELAPNYLDFICAINKVSPPPTKKSFRYCELGSGNGVTANILAASFPEAEFHAIDFMPVHIANARHLAAEARLNNMHFHEVSFKEADQLSLKKFDYIVLHGVYSWISKENRLAVCEFIKQHLNTGGIVYNSYNSMPGWSHVLPFREAINSMGQSHNAHTVAKVHIARNYIQKLKEKNAAFIRLNPQIEQQIGELEKLKEKYLAQEYLNQDWNPLYVTEIMSEMGEAKLSYIGSATLYDNYNQYQLTAEQIELVNEQPTVPMREFTKDLLVNKKFRRDIYCRGARTLTDKEQIKIIEGFSLTLICQPEDVKLKVTIDIGEVSLNAERALPVIAVLKAGVIDIKTLVKVTGFSLSDVMSVVTVLLMSNQAILVNPIKSQKSIEKINQIISERAFSDQALSFFAYQGTGLSISPEDQVLLKHSEKLSGSQLVRKMLEEMKSHNRAFIAEGELIQEQEKAVAHTEKLVQEFEEKKKPLYQQLGLISPAIEPTD</sequence>
<dbReference type="Pfam" id="PF13847">
    <property type="entry name" value="Methyltransf_31"/>
    <property type="match status" value="1"/>
</dbReference>
<dbReference type="InterPro" id="IPR029063">
    <property type="entry name" value="SAM-dependent_MTases_sf"/>
</dbReference>
<feature type="domain" description="Methyltransferase regulatory" evidence="1">
    <location>
        <begin position="217"/>
        <end position="299"/>
    </location>
</feature>
<dbReference type="RefSeq" id="WP_016211255.1">
    <property type="nucleotide sequence ID" value="NZ_CP012413.1"/>
</dbReference>
<evidence type="ECO:0000313" key="4">
    <source>
        <dbReference type="Proteomes" id="UP000422232"/>
    </source>
</evidence>
<evidence type="ECO:0000259" key="2">
    <source>
        <dbReference type="Pfam" id="PF13847"/>
    </source>
</evidence>
<dbReference type="InterPro" id="IPR025714">
    <property type="entry name" value="Methyltranfer_dom"/>
</dbReference>
<evidence type="ECO:0000259" key="1">
    <source>
        <dbReference type="Pfam" id="PF10119"/>
    </source>
</evidence>
<evidence type="ECO:0000313" key="3">
    <source>
        <dbReference type="EMBL" id="QGO04767.1"/>
    </source>
</evidence>
<proteinExistence type="predicted"/>
<name>A0A9Q5VKS0_PISSA</name>